<dbReference type="GO" id="GO:0008270">
    <property type="term" value="F:zinc ion binding"/>
    <property type="evidence" value="ECO:0007669"/>
    <property type="project" value="UniProtKB-KW"/>
</dbReference>
<comment type="caution">
    <text evidence="12">The sequence shown here is derived from an EMBL/GenBank/DDBJ whole genome shotgun (WGS) entry which is preliminary data.</text>
</comment>
<feature type="compositionally biased region" description="Low complexity" evidence="10">
    <location>
        <begin position="634"/>
        <end position="652"/>
    </location>
</feature>
<dbReference type="EMBL" id="JASBNA010000064">
    <property type="protein sequence ID" value="KAK7679009.1"/>
    <property type="molecule type" value="Genomic_DNA"/>
</dbReference>
<dbReference type="PROSITE" id="PS00518">
    <property type="entry name" value="ZF_RING_1"/>
    <property type="match status" value="1"/>
</dbReference>
<keyword evidence="13" id="KW-1185">Reference proteome</keyword>
<evidence type="ECO:0000256" key="2">
    <source>
        <dbReference type="ARBA" id="ARBA00012483"/>
    </source>
</evidence>
<feature type="compositionally biased region" description="Basic and acidic residues" evidence="10">
    <location>
        <begin position="544"/>
        <end position="561"/>
    </location>
</feature>
<evidence type="ECO:0000256" key="9">
    <source>
        <dbReference type="PROSITE-ProRule" id="PRU00175"/>
    </source>
</evidence>
<feature type="compositionally biased region" description="Polar residues" evidence="10">
    <location>
        <begin position="653"/>
        <end position="663"/>
    </location>
</feature>
<feature type="compositionally biased region" description="Basic and acidic residues" evidence="10">
    <location>
        <begin position="403"/>
        <end position="415"/>
    </location>
</feature>
<accession>A0AAW0FJ71</accession>
<feature type="compositionally biased region" description="Basic residues" evidence="10">
    <location>
        <begin position="343"/>
        <end position="353"/>
    </location>
</feature>
<evidence type="ECO:0000256" key="1">
    <source>
        <dbReference type="ARBA" id="ARBA00000900"/>
    </source>
</evidence>
<evidence type="ECO:0000313" key="13">
    <source>
        <dbReference type="Proteomes" id="UP001385951"/>
    </source>
</evidence>
<protein>
    <recommendedName>
        <fullName evidence="2">RING-type E3 ubiquitin transferase</fullName>
        <ecNumber evidence="2">2.3.2.27</ecNumber>
    </recommendedName>
</protein>
<keyword evidence="4" id="KW-0479">Metal-binding</keyword>
<evidence type="ECO:0000256" key="10">
    <source>
        <dbReference type="SAM" id="MobiDB-lite"/>
    </source>
</evidence>
<name>A0AAW0FJ71_9APHY</name>
<evidence type="ECO:0000256" key="3">
    <source>
        <dbReference type="ARBA" id="ARBA00022679"/>
    </source>
</evidence>
<dbReference type="GO" id="GO:0006513">
    <property type="term" value="P:protein monoubiquitination"/>
    <property type="evidence" value="ECO:0007669"/>
    <property type="project" value="TreeGrafter"/>
</dbReference>
<dbReference type="InterPro" id="IPR013083">
    <property type="entry name" value="Znf_RING/FYVE/PHD"/>
</dbReference>
<feature type="region of interest" description="Disordered" evidence="10">
    <location>
        <begin position="541"/>
        <end position="561"/>
    </location>
</feature>
<comment type="catalytic activity">
    <reaction evidence="1">
        <text>S-ubiquitinyl-[E2 ubiquitin-conjugating enzyme]-L-cysteine + [acceptor protein]-L-lysine = [E2 ubiquitin-conjugating enzyme]-L-cysteine + N(6)-ubiquitinyl-[acceptor protein]-L-lysine.</text>
        <dbReference type="EC" id="2.3.2.27"/>
    </reaction>
</comment>
<keyword evidence="6" id="KW-0862">Zinc</keyword>
<evidence type="ECO:0000256" key="4">
    <source>
        <dbReference type="ARBA" id="ARBA00022723"/>
    </source>
</evidence>
<keyword evidence="7" id="KW-0805">Transcription regulation</keyword>
<feature type="compositionally biased region" description="Low complexity" evidence="10">
    <location>
        <begin position="708"/>
        <end position="717"/>
    </location>
</feature>
<feature type="compositionally biased region" description="Polar residues" evidence="10">
    <location>
        <begin position="685"/>
        <end position="697"/>
    </location>
</feature>
<feature type="region of interest" description="Disordered" evidence="10">
    <location>
        <begin position="1"/>
        <end position="21"/>
    </location>
</feature>
<feature type="region of interest" description="Disordered" evidence="10">
    <location>
        <begin position="294"/>
        <end position="415"/>
    </location>
</feature>
<dbReference type="PANTHER" id="PTHR46077:SF1">
    <property type="entry name" value="TOP1 BINDING ARGININE_SERINE RICH PROTEIN, E3 UBIQUITIN LIGASE"/>
    <property type="match status" value="1"/>
</dbReference>
<feature type="compositionally biased region" description="Low complexity" evidence="10">
    <location>
        <begin position="118"/>
        <end position="129"/>
    </location>
</feature>
<dbReference type="PROSITE" id="PS50089">
    <property type="entry name" value="ZF_RING_2"/>
    <property type="match status" value="1"/>
</dbReference>
<sequence length="780" mass="86880">MSSPSPKRIKLEASSSPSFEPALRDDLDIDAFEDPETEQCSICLQPIADRTLIPSCSHEFCFECLHVWTDQSRRCPLCSQGIGDYLIHHIRSKYDFQKHYLTPLRTSPNSQPLLPATSGSRGRNSGSGREVQWGRTNRRARQRERDAADALERAIDKRRWVYRHGLYAKHVASNFYTRYRPFPTPSQFATNPDLITRATIFIRRELHVWGCLDVEFLTTFIISLLKSLDVRSESAIKLLSEFLDLDSEHELQVRNNNKRPRANAEHFAHELYCYLRSPYRDLSVYDTVVQYDIPEDYSPRPTTRSRRWRSRSASSSRQQPPSRSRSHSPSKPGSSESSNRQTSSRHKQARRGRVSPSHSVSPRDERHRYSSSEPHLAKEAGESGRDEAGEGTISRDRKGKGRAVHDSDVFESSDYRRSVEEDGILTPHGVGASSAVQSSALRIEQNPIRNETSLPTRVTEGGSISTAIDASHVSISRRPRSVFDQLQSHLSKASDIKKAILQGQQLPIGNEGPEKHLDESFQHPVATKPSLLDRLSSSLAPIQSREDGGSRDTSHDQDGVDRIMAPDHMDIIHGSRTTTTPALNKVVHATGQVSKTTRETMLQWLNVANQSGNRDLKPKQRFNGIDGVSATVKSPTLTSPPSSPSTTSASSLQRSADSTQASSCTLRARLLTKLENERRVRDGTVSASAAPVTNNGATPPHPGDKIHSSNSSSSHSDSALEAKLRSQALLRARLAVEKKKIDNPGNQSQACADEDEGKRSSLESSERELRLKIQLRKARG</sequence>
<dbReference type="Gene3D" id="3.30.40.10">
    <property type="entry name" value="Zinc/RING finger domain, C3HC4 (zinc finger)"/>
    <property type="match status" value="1"/>
</dbReference>
<feature type="region of interest" description="Disordered" evidence="10">
    <location>
        <begin position="630"/>
        <end position="663"/>
    </location>
</feature>
<dbReference type="GO" id="GO:0000209">
    <property type="term" value="P:protein polyubiquitination"/>
    <property type="evidence" value="ECO:0007669"/>
    <property type="project" value="TreeGrafter"/>
</dbReference>
<dbReference type="Proteomes" id="UP001385951">
    <property type="component" value="Unassembled WGS sequence"/>
</dbReference>
<dbReference type="SMART" id="SM00184">
    <property type="entry name" value="RING"/>
    <property type="match status" value="1"/>
</dbReference>
<feature type="region of interest" description="Disordered" evidence="10">
    <location>
        <begin position="106"/>
        <end position="147"/>
    </location>
</feature>
<dbReference type="SUPFAM" id="SSF57850">
    <property type="entry name" value="RING/U-box"/>
    <property type="match status" value="1"/>
</dbReference>
<dbReference type="InterPro" id="IPR001841">
    <property type="entry name" value="Znf_RING"/>
</dbReference>
<organism evidence="12 13">
    <name type="scientific">Cerrena zonata</name>
    <dbReference type="NCBI Taxonomy" id="2478898"/>
    <lineage>
        <taxon>Eukaryota</taxon>
        <taxon>Fungi</taxon>
        <taxon>Dikarya</taxon>
        <taxon>Basidiomycota</taxon>
        <taxon>Agaricomycotina</taxon>
        <taxon>Agaricomycetes</taxon>
        <taxon>Polyporales</taxon>
        <taxon>Cerrenaceae</taxon>
        <taxon>Cerrena</taxon>
    </lineage>
</organism>
<dbReference type="EC" id="2.3.2.27" evidence="2"/>
<keyword evidence="5 9" id="KW-0863">Zinc-finger</keyword>
<reference evidence="12 13" key="1">
    <citation type="submission" date="2022-09" db="EMBL/GenBank/DDBJ databases">
        <authorList>
            <person name="Palmer J.M."/>
        </authorList>
    </citation>
    <scope>NUCLEOTIDE SEQUENCE [LARGE SCALE GENOMIC DNA]</scope>
    <source>
        <strain evidence="12 13">DSM 7382</strain>
    </source>
</reference>
<evidence type="ECO:0000256" key="5">
    <source>
        <dbReference type="ARBA" id="ARBA00022771"/>
    </source>
</evidence>
<feature type="compositionally biased region" description="Low complexity" evidence="10">
    <location>
        <begin position="311"/>
        <end position="342"/>
    </location>
</feature>
<keyword evidence="8" id="KW-0804">Transcription</keyword>
<evidence type="ECO:0000256" key="6">
    <source>
        <dbReference type="ARBA" id="ARBA00022833"/>
    </source>
</evidence>
<feature type="compositionally biased region" description="Basic and acidic residues" evidence="10">
    <location>
        <begin position="361"/>
        <end position="396"/>
    </location>
</feature>
<feature type="domain" description="RING-type" evidence="11">
    <location>
        <begin position="40"/>
        <end position="79"/>
    </location>
</feature>
<feature type="compositionally biased region" description="Basic and acidic residues" evidence="10">
    <location>
        <begin position="756"/>
        <end position="767"/>
    </location>
</feature>
<dbReference type="Pfam" id="PF13639">
    <property type="entry name" value="zf-RING_2"/>
    <property type="match status" value="1"/>
</dbReference>
<proteinExistence type="predicted"/>
<dbReference type="AlphaFoldDB" id="A0AAW0FJ71"/>
<dbReference type="PANTHER" id="PTHR46077">
    <property type="entry name" value="E3 UBIQUITIN-PROTEIN LIGASE TOPORS"/>
    <property type="match status" value="1"/>
</dbReference>
<evidence type="ECO:0000256" key="7">
    <source>
        <dbReference type="ARBA" id="ARBA00023015"/>
    </source>
</evidence>
<gene>
    <name evidence="12" type="ORF">QCA50_017953</name>
</gene>
<evidence type="ECO:0000259" key="11">
    <source>
        <dbReference type="PROSITE" id="PS50089"/>
    </source>
</evidence>
<dbReference type="GO" id="GO:0061630">
    <property type="term" value="F:ubiquitin protein ligase activity"/>
    <property type="evidence" value="ECO:0007669"/>
    <property type="project" value="UniProtKB-EC"/>
</dbReference>
<evidence type="ECO:0000313" key="12">
    <source>
        <dbReference type="EMBL" id="KAK7679009.1"/>
    </source>
</evidence>
<keyword evidence="3" id="KW-0808">Transferase</keyword>
<feature type="region of interest" description="Disordered" evidence="10">
    <location>
        <begin position="675"/>
        <end position="724"/>
    </location>
</feature>
<feature type="region of interest" description="Disordered" evidence="10">
    <location>
        <begin position="737"/>
        <end position="767"/>
    </location>
</feature>
<dbReference type="InterPro" id="IPR017907">
    <property type="entry name" value="Znf_RING_CS"/>
</dbReference>
<evidence type="ECO:0000256" key="8">
    <source>
        <dbReference type="ARBA" id="ARBA00023163"/>
    </source>
</evidence>